<name>A0A919PUU3_9ACTN</name>
<evidence type="ECO:0000313" key="1">
    <source>
        <dbReference type="EMBL" id="GIG50926.1"/>
    </source>
</evidence>
<keyword evidence="2" id="KW-1185">Reference proteome</keyword>
<gene>
    <name evidence="1" type="ORF">Dsi01nite_089670</name>
</gene>
<dbReference type="Proteomes" id="UP000660611">
    <property type="component" value="Unassembled WGS sequence"/>
</dbReference>
<protein>
    <recommendedName>
        <fullName evidence="3">Secreted protein</fullName>
    </recommendedName>
</protein>
<reference evidence="1" key="1">
    <citation type="submission" date="2021-01" db="EMBL/GenBank/DDBJ databases">
        <title>Whole genome shotgun sequence of Dactylosporangium siamense NBRC 106093.</title>
        <authorList>
            <person name="Komaki H."/>
            <person name="Tamura T."/>
        </authorList>
    </citation>
    <scope>NUCLEOTIDE SEQUENCE</scope>
    <source>
        <strain evidence="1">NBRC 106093</strain>
    </source>
</reference>
<dbReference type="EMBL" id="BONQ01000144">
    <property type="protein sequence ID" value="GIG50926.1"/>
    <property type="molecule type" value="Genomic_DNA"/>
</dbReference>
<evidence type="ECO:0000313" key="2">
    <source>
        <dbReference type="Proteomes" id="UP000660611"/>
    </source>
</evidence>
<dbReference type="AlphaFoldDB" id="A0A919PUU3"/>
<accession>A0A919PUU3</accession>
<organism evidence="1 2">
    <name type="scientific">Dactylosporangium siamense</name>
    <dbReference type="NCBI Taxonomy" id="685454"/>
    <lineage>
        <taxon>Bacteria</taxon>
        <taxon>Bacillati</taxon>
        <taxon>Actinomycetota</taxon>
        <taxon>Actinomycetes</taxon>
        <taxon>Micromonosporales</taxon>
        <taxon>Micromonosporaceae</taxon>
        <taxon>Dactylosporangium</taxon>
    </lineage>
</organism>
<comment type="caution">
    <text evidence="1">The sequence shown here is derived from an EMBL/GenBank/DDBJ whole genome shotgun (WGS) entry which is preliminary data.</text>
</comment>
<evidence type="ECO:0008006" key="3">
    <source>
        <dbReference type="Google" id="ProtNLM"/>
    </source>
</evidence>
<sequence>MDPLVDRLDRIRGTVAPRNHNARTIAALTSNPGCGRRGLMDAAGVNKGAVAGQLGFPAGFGQSRFAIARGNAFEAQVKADGAAELLQLLRDRLGLAIPEVAYDDLSNVGGNASREVRYARTKALLARAASERDDAGTLFDHPMLRLEIAGYYAYLEPDLIAFRAGGKFHVVEIKSFAVIDGQADPGKTAAAATQSAVYVMAMRELLAELGHPPESVSHDVVLVCPENFANRPTATLVDVRKQLTVLRRQLSRLTRLESILDALPAGLSFDLAYDSDQQATRPADELRKAVSTIDARYSPDCLGTCEMAFFCRDESAGSTSALGRSVRDDLGGVESIGTVLGLARGTLTPGAGQEEIAGLLRFAHKLRTECLDGIG</sequence>
<dbReference type="RefSeq" id="WP_203852556.1">
    <property type="nucleotide sequence ID" value="NZ_BAAAVW010000012.1"/>
</dbReference>
<proteinExistence type="predicted"/>